<evidence type="ECO:0000313" key="1">
    <source>
        <dbReference type="EMBL" id="RSN75803.1"/>
    </source>
</evidence>
<sequence length="72" mass="8042">MAYIIGSLVRKIKIDGDSNDWGSVSPLITFPPRSINPPELEISSIYIANDDENLYFRMGVEVLYVLSPNLAI</sequence>
<comment type="caution">
    <text evidence="1">The sequence shown here is derived from an EMBL/GenBank/DDBJ whole genome shotgun (WGS) entry which is preliminary data.</text>
</comment>
<name>A0A3R9R6A6_9CREN</name>
<evidence type="ECO:0000313" key="2">
    <source>
        <dbReference type="Proteomes" id="UP000277582"/>
    </source>
</evidence>
<organism evidence="1 2">
    <name type="scientific">Candidatus Methanodesulfokora washburnensis</name>
    <dbReference type="NCBI Taxonomy" id="2478471"/>
    <lineage>
        <taxon>Archaea</taxon>
        <taxon>Thermoproteota</taxon>
        <taxon>Candidatus Korarchaeia</taxon>
        <taxon>Candidatus Korarchaeia incertae sedis</taxon>
        <taxon>Candidatus Methanodesulfokora</taxon>
    </lineage>
</organism>
<reference evidence="1 2" key="1">
    <citation type="submission" date="2018-10" db="EMBL/GenBank/DDBJ databases">
        <title>Co-occurring genomic capacity for anaerobic methane metabolism and dissimilatory sulfite reduction discovered in the Korarchaeota.</title>
        <authorList>
            <person name="Mckay L.J."/>
            <person name="Dlakic M."/>
            <person name="Fields M.W."/>
            <person name="Delmont T.O."/>
            <person name="Eren A.M."/>
            <person name="Jay Z.J."/>
            <person name="Klingelsmith K.B."/>
            <person name="Rusch D.B."/>
            <person name="Inskeep W.P."/>
        </authorList>
    </citation>
    <scope>NUCLEOTIDE SEQUENCE [LARGE SCALE GENOMIC DNA]</scope>
    <source>
        <strain evidence="1 2">MDKW</strain>
    </source>
</reference>
<gene>
    <name evidence="1" type="ORF">D6D85_05480</name>
</gene>
<accession>A0A3R9R6A6</accession>
<protein>
    <submittedName>
        <fullName evidence="1">Uncharacterized protein</fullName>
    </submittedName>
</protein>
<dbReference type="RefSeq" id="WP_125671024.1">
    <property type="nucleotide sequence ID" value="NZ_RCOS01000067.1"/>
</dbReference>
<proteinExistence type="predicted"/>
<dbReference type="EMBL" id="RCOS01000067">
    <property type="protein sequence ID" value="RSN75803.1"/>
    <property type="molecule type" value="Genomic_DNA"/>
</dbReference>
<keyword evidence="2" id="KW-1185">Reference proteome</keyword>
<dbReference type="SUPFAM" id="SSF49344">
    <property type="entry name" value="CBD9-like"/>
    <property type="match status" value="1"/>
</dbReference>
<dbReference type="Proteomes" id="UP000277582">
    <property type="component" value="Unassembled WGS sequence"/>
</dbReference>
<dbReference type="AlphaFoldDB" id="A0A3R9R6A6"/>